<dbReference type="PIRSF" id="PIRSF004808">
    <property type="entry name" value="LasT"/>
    <property type="match status" value="1"/>
</dbReference>
<dbReference type="RefSeq" id="WP_188611716.1">
    <property type="nucleotide sequence ID" value="NZ_BMGG01000009.1"/>
</dbReference>
<evidence type="ECO:0000256" key="3">
    <source>
        <dbReference type="ARBA" id="ARBA00022679"/>
    </source>
</evidence>
<dbReference type="GO" id="GO:0005829">
    <property type="term" value="C:cytosol"/>
    <property type="evidence" value="ECO:0007669"/>
    <property type="project" value="TreeGrafter"/>
</dbReference>
<dbReference type="InterPro" id="IPR001537">
    <property type="entry name" value="SpoU_MeTrfase"/>
</dbReference>
<dbReference type="PANTHER" id="PTHR42786">
    <property type="entry name" value="TRNA/RRNA METHYLTRANSFERASE"/>
    <property type="match status" value="1"/>
</dbReference>
<dbReference type="SUPFAM" id="SSF75217">
    <property type="entry name" value="alpha/beta knot"/>
    <property type="match status" value="1"/>
</dbReference>
<dbReference type="CDD" id="cd18093">
    <property type="entry name" value="SpoU-like_TrmJ"/>
    <property type="match status" value="1"/>
</dbReference>
<gene>
    <name evidence="7" type="ORF">GCM10010994_48040</name>
</gene>
<accession>A0A916URP8</accession>
<dbReference type="PANTHER" id="PTHR42786:SF7">
    <property type="entry name" value="TRNA_RRNA METHYLTRANSFERASE SPOU TYPE DOMAIN-CONTAINING PROTEIN"/>
    <property type="match status" value="1"/>
</dbReference>
<evidence type="ECO:0000256" key="5">
    <source>
        <dbReference type="SAM" id="MobiDB-lite"/>
    </source>
</evidence>
<dbReference type="Proteomes" id="UP000637002">
    <property type="component" value="Unassembled WGS sequence"/>
</dbReference>
<keyword evidence="2" id="KW-0489">Methyltransferase</keyword>
<feature type="compositionally biased region" description="Low complexity" evidence="5">
    <location>
        <begin position="261"/>
        <end position="274"/>
    </location>
</feature>
<dbReference type="InterPro" id="IPR029026">
    <property type="entry name" value="tRNA_m1G_MTases_N"/>
</dbReference>
<evidence type="ECO:0000256" key="2">
    <source>
        <dbReference type="ARBA" id="ARBA00022603"/>
    </source>
</evidence>
<organism evidence="7 8">
    <name type="scientific">Chelatococcus reniformis</name>
    <dbReference type="NCBI Taxonomy" id="1494448"/>
    <lineage>
        <taxon>Bacteria</taxon>
        <taxon>Pseudomonadati</taxon>
        <taxon>Pseudomonadota</taxon>
        <taxon>Alphaproteobacteria</taxon>
        <taxon>Hyphomicrobiales</taxon>
        <taxon>Chelatococcaceae</taxon>
        <taxon>Chelatococcus</taxon>
    </lineage>
</organism>
<dbReference type="Gene3D" id="1.10.8.590">
    <property type="match status" value="1"/>
</dbReference>
<feature type="domain" description="tRNA/rRNA methyltransferase SpoU type" evidence="6">
    <location>
        <begin position="16"/>
        <end position="166"/>
    </location>
</feature>
<evidence type="ECO:0000256" key="1">
    <source>
        <dbReference type="ARBA" id="ARBA00007228"/>
    </source>
</evidence>
<evidence type="ECO:0000313" key="7">
    <source>
        <dbReference type="EMBL" id="GGC84517.1"/>
    </source>
</evidence>
<evidence type="ECO:0000313" key="8">
    <source>
        <dbReference type="Proteomes" id="UP000637002"/>
    </source>
</evidence>
<dbReference type="EMBL" id="BMGG01000009">
    <property type="protein sequence ID" value="GGC84517.1"/>
    <property type="molecule type" value="Genomic_DNA"/>
</dbReference>
<dbReference type="GO" id="GO:0003723">
    <property type="term" value="F:RNA binding"/>
    <property type="evidence" value="ECO:0007669"/>
    <property type="project" value="InterPro"/>
</dbReference>
<dbReference type="Gene3D" id="3.40.1280.10">
    <property type="match status" value="1"/>
</dbReference>
<dbReference type="InterPro" id="IPR029028">
    <property type="entry name" value="Alpha/beta_knot_MTases"/>
</dbReference>
<comment type="similarity">
    <text evidence="1">Belongs to the class IV-like SAM-binding methyltransferase superfamily. RNA methyltransferase TrmH family.</text>
</comment>
<proteinExistence type="inferred from homology"/>
<name>A0A916URP8_9HYPH</name>
<sequence>MAGTDHTKPPISGGPIVVLVRPQLAENIGMAARAMGNFGLDQLRLVAPRGGWPKKGVREASSGAVHILDGVALYDDLRSAIADCHLVFAATARERGQAKPVVGADTAATAMARRFGAGERVAVVFGPERSGLDNDEVGLADQVISFPVNPAFASLNLAQAVLLVGYEWFKAARIAEPAPFVVRSPAATREALLSFFDFLKRELDDAGFFVPAEKRPIMTRNLLNIFHRISMTDQDVRTLRGAVVALVKGRRGKLAMPPDPSTAAGPAAGPSDNR</sequence>
<evidence type="ECO:0000256" key="4">
    <source>
        <dbReference type="ARBA" id="ARBA00022691"/>
    </source>
</evidence>
<reference evidence="7" key="2">
    <citation type="submission" date="2020-09" db="EMBL/GenBank/DDBJ databases">
        <authorList>
            <person name="Sun Q."/>
            <person name="Zhou Y."/>
        </authorList>
    </citation>
    <scope>NUCLEOTIDE SEQUENCE</scope>
    <source>
        <strain evidence="7">CGMCC 1.12919</strain>
    </source>
</reference>
<keyword evidence="8" id="KW-1185">Reference proteome</keyword>
<keyword evidence="3" id="KW-0808">Transferase</keyword>
<protein>
    <recommendedName>
        <fullName evidence="6">tRNA/rRNA methyltransferase SpoU type domain-containing protein</fullName>
    </recommendedName>
</protein>
<comment type="caution">
    <text evidence="7">The sequence shown here is derived from an EMBL/GenBank/DDBJ whole genome shotgun (WGS) entry which is preliminary data.</text>
</comment>
<dbReference type="Pfam" id="PF00588">
    <property type="entry name" value="SpoU_methylase"/>
    <property type="match status" value="1"/>
</dbReference>
<dbReference type="GO" id="GO:0002128">
    <property type="term" value="P:tRNA nucleoside ribose methylation"/>
    <property type="evidence" value="ECO:0007669"/>
    <property type="project" value="TreeGrafter"/>
</dbReference>
<evidence type="ECO:0000259" key="6">
    <source>
        <dbReference type="Pfam" id="PF00588"/>
    </source>
</evidence>
<keyword evidence="4" id="KW-0949">S-adenosyl-L-methionine</keyword>
<reference evidence="7" key="1">
    <citation type="journal article" date="2014" name="Int. J. Syst. Evol. Microbiol.">
        <title>Complete genome sequence of Corynebacterium casei LMG S-19264T (=DSM 44701T), isolated from a smear-ripened cheese.</title>
        <authorList>
            <consortium name="US DOE Joint Genome Institute (JGI-PGF)"/>
            <person name="Walter F."/>
            <person name="Albersmeier A."/>
            <person name="Kalinowski J."/>
            <person name="Ruckert C."/>
        </authorList>
    </citation>
    <scope>NUCLEOTIDE SEQUENCE</scope>
    <source>
        <strain evidence="7">CGMCC 1.12919</strain>
    </source>
</reference>
<dbReference type="InterPro" id="IPR004384">
    <property type="entry name" value="RNA_MeTrfase_TrmJ/LasT"/>
</dbReference>
<dbReference type="GO" id="GO:0008173">
    <property type="term" value="F:RNA methyltransferase activity"/>
    <property type="evidence" value="ECO:0007669"/>
    <property type="project" value="InterPro"/>
</dbReference>
<dbReference type="AlphaFoldDB" id="A0A916URP8"/>
<feature type="region of interest" description="Disordered" evidence="5">
    <location>
        <begin position="252"/>
        <end position="274"/>
    </location>
</feature>